<evidence type="ECO:0000256" key="1">
    <source>
        <dbReference type="SAM" id="Phobius"/>
    </source>
</evidence>
<sequence>MTMERKISLRQFLLRVPNRPASPTRRWRFFFRSCPSTSNTPCMTLTVSYFELFSCIVLILQAFRQGAFQVISSIPTVLTYLQRCKSILLMCMTILGVCEGMGSQLFATSESSRP</sequence>
<keyword evidence="1" id="KW-1133">Transmembrane helix</keyword>
<dbReference type="AlphaFoldDB" id="A0A6A4HZI7"/>
<proteinExistence type="predicted"/>
<gene>
    <name evidence="2" type="ORF">BT96DRAFT_396040</name>
</gene>
<dbReference type="Proteomes" id="UP000799118">
    <property type="component" value="Unassembled WGS sequence"/>
</dbReference>
<protein>
    <submittedName>
        <fullName evidence="2">Uncharacterized protein</fullName>
    </submittedName>
</protein>
<keyword evidence="3" id="KW-1185">Reference proteome</keyword>
<evidence type="ECO:0000313" key="2">
    <source>
        <dbReference type="EMBL" id="KAE9404842.1"/>
    </source>
</evidence>
<feature type="transmembrane region" description="Helical" evidence="1">
    <location>
        <begin position="87"/>
        <end position="107"/>
    </location>
</feature>
<evidence type="ECO:0000313" key="3">
    <source>
        <dbReference type="Proteomes" id="UP000799118"/>
    </source>
</evidence>
<name>A0A6A4HZI7_9AGAR</name>
<keyword evidence="1" id="KW-0812">Transmembrane</keyword>
<keyword evidence="1" id="KW-0472">Membrane</keyword>
<reference evidence="2" key="1">
    <citation type="journal article" date="2019" name="Environ. Microbiol.">
        <title>Fungal ecological strategies reflected in gene transcription - a case study of two litter decomposers.</title>
        <authorList>
            <person name="Barbi F."/>
            <person name="Kohler A."/>
            <person name="Barry K."/>
            <person name="Baskaran P."/>
            <person name="Daum C."/>
            <person name="Fauchery L."/>
            <person name="Ihrmark K."/>
            <person name="Kuo A."/>
            <person name="LaButti K."/>
            <person name="Lipzen A."/>
            <person name="Morin E."/>
            <person name="Grigoriev I.V."/>
            <person name="Henrissat B."/>
            <person name="Lindahl B."/>
            <person name="Martin F."/>
        </authorList>
    </citation>
    <scope>NUCLEOTIDE SEQUENCE</scope>
    <source>
        <strain evidence="2">JB14</strain>
    </source>
</reference>
<dbReference type="EMBL" id="ML769413">
    <property type="protein sequence ID" value="KAE9404842.1"/>
    <property type="molecule type" value="Genomic_DNA"/>
</dbReference>
<accession>A0A6A4HZI7</accession>
<organism evidence="2 3">
    <name type="scientific">Gymnopus androsaceus JB14</name>
    <dbReference type="NCBI Taxonomy" id="1447944"/>
    <lineage>
        <taxon>Eukaryota</taxon>
        <taxon>Fungi</taxon>
        <taxon>Dikarya</taxon>
        <taxon>Basidiomycota</taxon>
        <taxon>Agaricomycotina</taxon>
        <taxon>Agaricomycetes</taxon>
        <taxon>Agaricomycetidae</taxon>
        <taxon>Agaricales</taxon>
        <taxon>Marasmiineae</taxon>
        <taxon>Omphalotaceae</taxon>
        <taxon>Gymnopus</taxon>
    </lineage>
</organism>